<dbReference type="InterPro" id="IPR011032">
    <property type="entry name" value="GroES-like_sf"/>
</dbReference>
<dbReference type="OrthoDB" id="9790818at2"/>
<dbReference type="Proteomes" id="UP000433071">
    <property type="component" value="Unassembled WGS sequence"/>
</dbReference>
<comment type="caution">
    <text evidence="2">The sequence shown here is derived from an EMBL/GenBank/DDBJ whole genome shotgun (WGS) entry which is preliminary data.</text>
</comment>
<dbReference type="Gene3D" id="3.40.50.720">
    <property type="entry name" value="NAD(P)-binding Rossmann-like Domain"/>
    <property type="match status" value="1"/>
</dbReference>
<dbReference type="SMART" id="SM00829">
    <property type="entry name" value="PKS_ER"/>
    <property type="match status" value="1"/>
</dbReference>
<dbReference type="SUPFAM" id="SSF51735">
    <property type="entry name" value="NAD(P)-binding Rossmann-fold domains"/>
    <property type="match status" value="1"/>
</dbReference>
<dbReference type="InterPro" id="IPR020843">
    <property type="entry name" value="ER"/>
</dbReference>
<dbReference type="AlphaFoldDB" id="A0A6I3M5N6"/>
<dbReference type="Pfam" id="PF13602">
    <property type="entry name" value="ADH_zinc_N_2"/>
    <property type="match status" value="1"/>
</dbReference>
<feature type="domain" description="Enoyl reductase (ER)" evidence="1">
    <location>
        <begin position="10"/>
        <end position="320"/>
    </location>
</feature>
<accession>A0A6I3M5N6</accession>
<dbReference type="EMBL" id="WMLB01000010">
    <property type="protein sequence ID" value="MTH67447.1"/>
    <property type="molecule type" value="Genomic_DNA"/>
</dbReference>
<evidence type="ECO:0000313" key="2">
    <source>
        <dbReference type="EMBL" id="MTH67447.1"/>
    </source>
</evidence>
<dbReference type="GO" id="GO:0016491">
    <property type="term" value="F:oxidoreductase activity"/>
    <property type="evidence" value="ECO:0007669"/>
    <property type="project" value="InterPro"/>
</dbReference>
<protein>
    <submittedName>
        <fullName evidence="2">Zinc-binding dehydrogenase</fullName>
    </submittedName>
</protein>
<organism evidence="2 3">
    <name type="scientific">Agromyces bracchium</name>
    <dbReference type="NCBI Taxonomy" id="88376"/>
    <lineage>
        <taxon>Bacteria</taxon>
        <taxon>Bacillati</taxon>
        <taxon>Actinomycetota</taxon>
        <taxon>Actinomycetes</taxon>
        <taxon>Micrococcales</taxon>
        <taxon>Microbacteriaceae</taxon>
        <taxon>Agromyces</taxon>
    </lineage>
</organism>
<keyword evidence="3" id="KW-1185">Reference proteome</keyword>
<proteinExistence type="predicted"/>
<sequence length="324" mass="33902">MTAVVQRAYGDVDVLDVDRIDVPSPAAGQVLLEVRAAGLDRGTWHLMTGLPYLTRLMFGLRRPTQPVPGFDVAGVVVAVGEGADRFAVGDEVFGIADGSFAEYALAEASTLARKPQSVSFDEAAVVPVSGLTAHQAVHGSGRVAAGQRVLVIGASGGVGGYAVQLAAQAGAEVTGVASAEKAEHVRSLGAVRVIDYRATDVSRGTERYDLIVDINGRLPVRRLQRILTPTGTLVIVGGEGGGRLTGGLQRQLSAPLRSLFTRKRLTFFISSHEQDAIERLSDLLAAGELTATVGRTYPLADVRRAMGDLVAGRIAGKAVISIGR</sequence>
<dbReference type="SUPFAM" id="SSF50129">
    <property type="entry name" value="GroES-like"/>
    <property type="match status" value="1"/>
</dbReference>
<evidence type="ECO:0000259" key="1">
    <source>
        <dbReference type="SMART" id="SM00829"/>
    </source>
</evidence>
<evidence type="ECO:0000313" key="3">
    <source>
        <dbReference type="Proteomes" id="UP000433071"/>
    </source>
</evidence>
<dbReference type="CDD" id="cd08267">
    <property type="entry name" value="MDR1"/>
    <property type="match status" value="1"/>
</dbReference>
<dbReference type="InterPro" id="IPR052733">
    <property type="entry name" value="Chloroplast_QOR"/>
</dbReference>
<dbReference type="PANTHER" id="PTHR44013:SF1">
    <property type="entry name" value="ZINC-TYPE ALCOHOL DEHYDROGENASE-LIKE PROTEIN C16A3.02C"/>
    <property type="match status" value="1"/>
</dbReference>
<dbReference type="Pfam" id="PF08240">
    <property type="entry name" value="ADH_N"/>
    <property type="match status" value="1"/>
</dbReference>
<dbReference type="PANTHER" id="PTHR44013">
    <property type="entry name" value="ZINC-TYPE ALCOHOL DEHYDROGENASE-LIKE PROTEIN C16A3.02C"/>
    <property type="match status" value="1"/>
</dbReference>
<dbReference type="Gene3D" id="3.90.180.10">
    <property type="entry name" value="Medium-chain alcohol dehydrogenases, catalytic domain"/>
    <property type="match status" value="1"/>
</dbReference>
<reference evidence="2 3" key="1">
    <citation type="submission" date="2019-11" db="EMBL/GenBank/DDBJ databases">
        <title>Agromyces kandeliae sp. nov., isolated from mangrove soil.</title>
        <authorList>
            <person name="Wang R."/>
        </authorList>
    </citation>
    <scope>NUCLEOTIDE SEQUENCE [LARGE SCALE GENOMIC DNA]</scope>
    <source>
        <strain evidence="2 3">JCM 11433</strain>
    </source>
</reference>
<name>A0A6I3M5N6_9MICO</name>
<gene>
    <name evidence="2" type="ORF">GJ743_03550</name>
</gene>
<dbReference type="InterPro" id="IPR036291">
    <property type="entry name" value="NAD(P)-bd_dom_sf"/>
</dbReference>
<dbReference type="InterPro" id="IPR013154">
    <property type="entry name" value="ADH-like_N"/>
</dbReference>